<feature type="compositionally biased region" description="Polar residues" evidence="1">
    <location>
        <begin position="163"/>
        <end position="173"/>
    </location>
</feature>
<feature type="compositionally biased region" description="Basic and acidic residues" evidence="1">
    <location>
        <begin position="147"/>
        <end position="161"/>
    </location>
</feature>
<feature type="region of interest" description="Disordered" evidence="1">
    <location>
        <begin position="1"/>
        <end position="31"/>
    </location>
</feature>
<feature type="compositionally biased region" description="Polar residues" evidence="1">
    <location>
        <begin position="243"/>
        <end position="256"/>
    </location>
</feature>
<dbReference type="EMBL" id="JAICCE010000006">
    <property type="protein sequence ID" value="KAG9275983.1"/>
    <property type="molecule type" value="Genomic_DNA"/>
</dbReference>
<protein>
    <submittedName>
        <fullName evidence="2">Uncharacterized protein</fullName>
    </submittedName>
</protein>
<feature type="region of interest" description="Disordered" evidence="1">
    <location>
        <begin position="228"/>
        <end position="303"/>
    </location>
</feature>
<evidence type="ECO:0000313" key="3">
    <source>
        <dbReference type="Proteomes" id="UP000752171"/>
    </source>
</evidence>
<gene>
    <name evidence="2" type="ORF">AMEX_G8230</name>
</gene>
<accession>A0A8T2LVM1</accession>
<feature type="compositionally biased region" description="Pro residues" evidence="1">
    <location>
        <begin position="257"/>
        <end position="269"/>
    </location>
</feature>
<proteinExistence type="predicted"/>
<sequence length="667" mass="74697">MPSTSSVTTSKPGPRPRPKQRSYPLLDILPPVPADQFAGAQRQAHCSPPQKIKRLKTRKERNQIRGPNISSFFFQSHVKKVSKDKAQGCSCQESHSGHSHKHFIKDKTITKLFHPHRPSIITEGRLTSSRGLFSHEVRSVDIERLMTDRRKSQSQAEDHQAAADNSLSVSSPLIFSPRPESGEPVASISRCVQDVDGELALEQTNHLQTITEEHSYMLTCHESLENVVGSGHRSSNKTKPAVLSSTESDFIQSFSTPDPPNKTGPPYPPGEREEEPAADKTTTADKTPLDKQQRTHNPLIRSLQSDPAVCTVVSPTTPAANAQQIDPDALISSEAIGRLAARLCQDLPLTPLRCHLPLLTECREVLLQALQERNSQTGLHLQLTTPTALPDLRHQITEQASSSSQQRYGESTPTPMHFSFTRGYEDKSSRRDFVREDVYPDTERGAGDERRRRPHVWTVYSPQDVFTKLQSPCEDLLDQWSVRIPVPESLTANQLHKPLQRVSLHQAFTAIETPKPYSNSYGPESAKMCFLKPQKQEKPSISQNTVREINALLDQWSSDPDLAFLFHENVRRSHTSSDHLTEPNSSSPYQKVESARGRPPAGASSTVSAFFPPEGFTYEPYYRFPHPLNVINRPERSSSSPYILSDIRDLGLSPSLLLNTPYFRYSL</sequence>
<dbReference type="Proteomes" id="UP000752171">
    <property type="component" value="Unassembled WGS sequence"/>
</dbReference>
<dbReference type="KEGG" id="amex:103025485"/>
<name>A0A8T2LVM1_ASTMX</name>
<reference evidence="2 3" key="1">
    <citation type="submission" date="2021-07" db="EMBL/GenBank/DDBJ databases">
        <authorList>
            <person name="Imarazene B."/>
            <person name="Zahm M."/>
            <person name="Klopp C."/>
            <person name="Cabau C."/>
            <person name="Beille S."/>
            <person name="Jouanno E."/>
            <person name="Castinel A."/>
            <person name="Lluch J."/>
            <person name="Gil L."/>
            <person name="Kuchtly C."/>
            <person name="Lopez Roques C."/>
            <person name="Donnadieu C."/>
            <person name="Parrinello H."/>
            <person name="Journot L."/>
            <person name="Du K."/>
            <person name="Schartl M."/>
            <person name="Retaux S."/>
            <person name="Guiguen Y."/>
        </authorList>
    </citation>
    <scope>NUCLEOTIDE SEQUENCE [LARGE SCALE GENOMIC DNA]</scope>
    <source>
        <strain evidence="2">Pach_M1</strain>
        <tissue evidence="2">Testis</tissue>
    </source>
</reference>
<feature type="region of interest" description="Disordered" evidence="1">
    <location>
        <begin position="574"/>
        <end position="606"/>
    </location>
</feature>
<feature type="region of interest" description="Disordered" evidence="1">
    <location>
        <begin position="398"/>
        <end position="422"/>
    </location>
</feature>
<feature type="compositionally biased region" description="Polar residues" evidence="1">
    <location>
        <begin position="1"/>
        <end position="11"/>
    </location>
</feature>
<organism evidence="2 3">
    <name type="scientific">Astyanax mexicanus</name>
    <name type="common">Blind cave fish</name>
    <name type="synonym">Astyanax fasciatus mexicanus</name>
    <dbReference type="NCBI Taxonomy" id="7994"/>
    <lineage>
        <taxon>Eukaryota</taxon>
        <taxon>Metazoa</taxon>
        <taxon>Chordata</taxon>
        <taxon>Craniata</taxon>
        <taxon>Vertebrata</taxon>
        <taxon>Euteleostomi</taxon>
        <taxon>Actinopterygii</taxon>
        <taxon>Neopterygii</taxon>
        <taxon>Teleostei</taxon>
        <taxon>Ostariophysi</taxon>
        <taxon>Characiformes</taxon>
        <taxon>Characoidei</taxon>
        <taxon>Acestrorhamphidae</taxon>
        <taxon>Acestrorhamphinae</taxon>
        <taxon>Astyanax</taxon>
    </lineage>
</organism>
<dbReference type="AlphaFoldDB" id="A0A8T2LVM1"/>
<feature type="compositionally biased region" description="Polar residues" evidence="1">
    <location>
        <begin position="398"/>
        <end position="414"/>
    </location>
</feature>
<evidence type="ECO:0000256" key="1">
    <source>
        <dbReference type="SAM" id="MobiDB-lite"/>
    </source>
</evidence>
<evidence type="ECO:0000313" key="2">
    <source>
        <dbReference type="EMBL" id="KAG9275983.1"/>
    </source>
</evidence>
<feature type="region of interest" description="Disordered" evidence="1">
    <location>
        <begin position="147"/>
        <end position="185"/>
    </location>
</feature>
<comment type="caution">
    <text evidence="2">The sequence shown here is derived from an EMBL/GenBank/DDBJ whole genome shotgun (WGS) entry which is preliminary data.</text>
</comment>